<proteinExistence type="predicted"/>
<sequence>MAPPPRTQRQRMQGKKLPAGAGATAAAAAAARRNKTVEMAPHVLDPKTTSEESATVDVDQETTAAKGWIKENVDQEVTRIRSTGTNIESLAVKNFGIVVDVSRKKPSAINRIEVDTNFDFKKVQQIMVSPGIPYPHKENFEYVNVLLFTENTEAPMLVPYLYDTKFKTQEPINEDKITSTESTGSTGSTGGNSGANQRPWIHVKNSLTDWLLVNSQHMRARHHIDEFHDI</sequence>
<accession>A0A9P6PZS3</accession>
<keyword evidence="3" id="KW-1185">Reference proteome</keyword>
<feature type="region of interest" description="Disordered" evidence="1">
    <location>
        <begin position="172"/>
        <end position="198"/>
    </location>
</feature>
<protein>
    <submittedName>
        <fullName evidence="2">Uncharacterized protein</fullName>
    </submittedName>
</protein>
<evidence type="ECO:0000256" key="1">
    <source>
        <dbReference type="SAM" id="MobiDB-lite"/>
    </source>
</evidence>
<name>A0A9P6PZS3_9FUNG</name>
<evidence type="ECO:0000313" key="3">
    <source>
        <dbReference type="Proteomes" id="UP000726737"/>
    </source>
</evidence>
<feature type="compositionally biased region" description="Low complexity" evidence="1">
    <location>
        <begin position="19"/>
        <end position="31"/>
    </location>
</feature>
<dbReference type="OrthoDB" id="5596992at2759"/>
<dbReference type="Proteomes" id="UP000726737">
    <property type="component" value="Unassembled WGS sequence"/>
</dbReference>
<comment type="caution">
    <text evidence="2">The sequence shown here is derived from an EMBL/GenBank/DDBJ whole genome shotgun (WGS) entry which is preliminary data.</text>
</comment>
<organism evidence="2 3">
    <name type="scientific">Mortierella polycephala</name>
    <dbReference type="NCBI Taxonomy" id="41804"/>
    <lineage>
        <taxon>Eukaryota</taxon>
        <taxon>Fungi</taxon>
        <taxon>Fungi incertae sedis</taxon>
        <taxon>Mucoromycota</taxon>
        <taxon>Mortierellomycotina</taxon>
        <taxon>Mortierellomycetes</taxon>
        <taxon>Mortierellales</taxon>
        <taxon>Mortierellaceae</taxon>
        <taxon>Mortierella</taxon>
    </lineage>
</organism>
<dbReference type="EMBL" id="JAAAJA010000256">
    <property type="protein sequence ID" value="KAG0257516.1"/>
    <property type="molecule type" value="Genomic_DNA"/>
</dbReference>
<evidence type="ECO:0000313" key="2">
    <source>
        <dbReference type="EMBL" id="KAG0257516.1"/>
    </source>
</evidence>
<reference evidence="2" key="1">
    <citation type="journal article" date="2020" name="Fungal Divers.">
        <title>Resolving the Mortierellaceae phylogeny through synthesis of multi-gene phylogenetics and phylogenomics.</title>
        <authorList>
            <person name="Vandepol N."/>
            <person name="Liber J."/>
            <person name="Desiro A."/>
            <person name="Na H."/>
            <person name="Kennedy M."/>
            <person name="Barry K."/>
            <person name="Grigoriev I.V."/>
            <person name="Miller A.N."/>
            <person name="O'Donnell K."/>
            <person name="Stajich J.E."/>
            <person name="Bonito G."/>
        </authorList>
    </citation>
    <scope>NUCLEOTIDE SEQUENCE</scope>
    <source>
        <strain evidence="2">KOD948</strain>
    </source>
</reference>
<gene>
    <name evidence="2" type="ORF">BG011_003927</name>
</gene>
<feature type="region of interest" description="Disordered" evidence="1">
    <location>
        <begin position="1"/>
        <end position="32"/>
    </location>
</feature>
<dbReference type="AlphaFoldDB" id="A0A9P6PZS3"/>